<evidence type="ECO:0000259" key="10">
    <source>
        <dbReference type="PROSITE" id="PS51918"/>
    </source>
</evidence>
<feature type="domain" description="MTTase N-terminal" evidence="9">
    <location>
        <begin position="3"/>
        <end position="115"/>
    </location>
</feature>
<dbReference type="Gene3D" id="3.40.50.12160">
    <property type="entry name" value="Methylthiotransferase, N-terminal domain"/>
    <property type="match status" value="1"/>
</dbReference>
<dbReference type="PROSITE" id="PS51449">
    <property type="entry name" value="MTTASE_N"/>
    <property type="match status" value="1"/>
</dbReference>
<dbReference type="EMBL" id="JAGTAR010000005">
    <property type="protein sequence ID" value="MBR8534875.1"/>
    <property type="molecule type" value="Genomic_DNA"/>
</dbReference>
<evidence type="ECO:0000313" key="12">
    <source>
        <dbReference type="Proteomes" id="UP000679220"/>
    </source>
</evidence>
<keyword evidence="12" id="KW-1185">Reference proteome</keyword>
<evidence type="ECO:0000256" key="8">
    <source>
        <dbReference type="ARBA" id="ARBA00023014"/>
    </source>
</evidence>
<dbReference type="PROSITE" id="PS01278">
    <property type="entry name" value="MTTASE_RADICAL"/>
    <property type="match status" value="1"/>
</dbReference>
<dbReference type="NCBIfam" id="TIGR00089">
    <property type="entry name" value="MiaB/RimO family radical SAM methylthiotransferase"/>
    <property type="match status" value="1"/>
</dbReference>
<evidence type="ECO:0000256" key="5">
    <source>
        <dbReference type="ARBA" id="ARBA00022691"/>
    </source>
</evidence>
<dbReference type="Gene3D" id="3.80.30.20">
    <property type="entry name" value="tm_1862 like domain"/>
    <property type="match status" value="1"/>
</dbReference>
<evidence type="ECO:0000259" key="9">
    <source>
        <dbReference type="PROSITE" id="PS51449"/>
    </source>
</evidence>
<dbReference type="SFLD" id="SFLDG01061">
    <property type="entry name" value="methylthiotransferase"/>
    <property type="match status" value="1"/>
</dbReference>
<proteinExistence type="predicted"/>
<evidence type="ECO:0000256" key="7">
    <source>
        <dbReference type="ARBA" id="ARBA00023004"/>
    </source>
</evidence>
<dbReference type="PANTHER" id="PTHR11918">
    <property type="entry name" value="RADICAL SAM PROTEINS"/>
    <property type="match status" value="1"/>
</dbReference>
<reference evidence="11" key="2">
    <citation type="submission" date="2021-04" db="EMBL/GenBank/DDBJ databases">
        <authorList>
            <person name="Zhang T."/>
            <person name="Zhang Y."/>
            <person name="Lu D."/>
            <person name="Zuo D."/>
            <person name="Du Z."/>
        </authorList>
    </citation>
    <scope>NUCLEOTIDE SEQUENCE</scope>
    <source>
        <strain evidence="11">JR1</strain>
    </source>
</reference>
<dbReference type="SFLD" id="SFLDG01082">
    <property type="entry name" value="B12-binding_domain_containing"/>
    <property type="match status" value="1"/>
</dbReference>
<reference evidence="11" key="1">
    <citation type="journal article" date="2018" name="Int. J. Syst. Evol. Microbiol.">
        <title>Carboxylicivirga sediminis sp. nov., isolated from coastal sediment.</title>
        <authorList>
            <person name="Wang F.Q."/>
            <person name="Ren L.H."/>
            <person name="Zou R.J."/>
            <person name="Sun Y.Z."/>
            <person name="Liu X.J."/>
            <person name="Jiang F."/>
            <person name="Liu L.J."/>
        </authorList>
    </citation>
    <scope>NUCLEOTIDE SEQUENCE</scope>
    <source>
        <strain evidence="11">JR1</strain>
    </source>
</reference>
<dbReference type="RefSeq" id="WP_212188778.1">
    <property type="nucleotide sequence ID" value="NZ_JAGTAR010000005.1"/>
</dbReference>
<evidence type="ECO:0000256" key="6">
    <source>
        <dbReference type="ARBA" id="ARBA00022723"/>
    </source>
</evidence>
<feature type="domain" description="Radical SAM core" evidence="10">
    <location>
        <begin position="136"/>
        <end position="362"/>
    </location>
</feature>
<dbReference type="Proteomes" id="UP000679220">
    <property type="component" value="Unassembled WGS sequence"/>
</dbReference>
<evidence type="ECO:0000313" key="11">
    <source>
        <dbReference type="EMBL" id="MBR8534875.1"/>
    </source>
</evidence>
<sequence>MKKRIGFKTLGCRLNQFETDALASKFVGLGYEVVENSKDTDVFIVNTCTVTNQSDQKSRYVVNNALNHGHTGMLVITGCMANNHKEQLEKRYPNAYVVDNQQKSTIPQLVEAHYNKEILPSNQNVGGVFDYAPAAETFHTRSMIKIQDGCDNYCTFCIIPKVRGRAVSRPVEDILENIRQVVGFGYKEVVITGVNISRYNYNGIGFSALLKQIVDIKLDFRVRISSIEPDSFDEEFFELLKHPKITPHLHLCLQSASESVLLQMRRMYTYKLYKRIVERLREIDPRFNITTDIIVGFPGETEADFQKSLDAVEELSFGHVHTFKYSKREDTRAARMSNVVPEQDKTLRSEELRQAANDSKINYRQQFIGEQLHVLVDTVKDGYSKGYGEYYVPVKINQSLERNRLYTVKITGIEAQGEEHNLIGVVQN</sequence>
<dbReference type="InterPro" id="IPR038135">
    <property type="entry name" value="Methylthiotransferase_N_sf"/>
</dbReference>
<dbReference type="SMART" id="SM00729">
    <property type="entry name" value="Elp3"/>
    <property type="match status" value="1"/>
</dbReference>
<keyword evidence="4" id="KW-0808">Transferase</keyword>
<dbReference type="InterPro" id="IPR006467">
    <property type="entry name" value="MiaB-like_bact"/>
</dbReference>
<dbReference type="PANTHER" id="PTHR11918:SF45">
    <property type="entry name" value="THREONYLCARBAMOYLADENOSINE TRNA METHYLTHIOTRANSFERASE"/>
    <property type="match status" value="1"/>
</dbReference>
<accession>A0A941F408</accession>
<dbReference type="Pfam" id="PF04055">
    <property type="entry name" value="Radical_SAM"/>
    <property type="match status" value="1"/>
</dbReference>
<comment type="cofactor">
    <cofactor evidence="1">
        <name>[4Fe-4S] cluster</name>
        <dbReference type="ChEBI" id="CHEBI:49883"/>
    </cofactor>
</comment>
<keyword evidence="6" id="KW-0479">Metal-binding</keyword>
<dbReference type="InterPro" id="IPR020612">
    <property type="entry name" value="Methylthiotransferase_CS"/>
</dbReference>
<evidence type="ECO:0000256" key="2">
    <source>
        <dbReference type="ARBA" id="ARBA00022485"/>
    </source>
</evidence>
<evidence type="ECO:0000256" key="3">
    <source>
        <dbReference type="ARBA" id="ARBA00022490"/>
    </source>
</evidence>
<organism evidence="11 12">
    <name type="scientific">Carboxylicivirga sediminis</name>
    <dbReference type="NCBI Taxonomy" id="2006564"/>
    <lineage>
        <taxon>Bacteria</taxon>
        <taxon>Pseudomonadati</taxon>
        <taxon>Bacteroidota</taxon>
        <taxon>Bacteroidia</taxon>
        <taxon>Marinilabiliales</taxon>
        <taxon>Marinilabiliaceae</taxon>
        <taxon>Carboxylicivirga</taxon>
    </lineage>
</organism>
<dbReference type="InterPro" id="IPR013848">
    <property type="entry name" value="Methylthiotransferase_N"/>
</dbReference>
<keyword evidence="2" id="KW-0004">4Fe-4S</keyword>
<gene>
    <name evidence="11" type="primary">mtaB</name>
    <name evidence="11" type="ORF">KDU71_04825</name>
</gene>
<comment type="caution">
    <text evidence="11">The sequence shown here is derived from an EMBL/GenBank/DDBJ whole genome shotgun (WGS) entry which is preliminary data.</text>
</comment>
<dbReference type="PROSITE" id="PS51918">
    <property type="entry name" value="RADICAL_SAM"/>
    <property type="match status" value="1"/>
</dbReference>
<dbReference type="GO" id="GO:0035598">
    <property type="term" value="F:tRNA (N(6)-L-threonylcarbamoyladenosine(37)-C(2))-methylthiotransferase activity"/>
    <property type="evidence" value="ECO:0007669"/>
    <property type="project" value="TreeGrafter"/>
</dbReference>
<dbReference type="GO" id="GO:0051539">
    <property type="term" value="F:4 iron, 4 sulfur cluster binding"/>
    <property type="evidence" value="ECO:0007669"/>
    <property type="project" value="UniProtKB-KW"/>
</dbReference>
<keyword evidence="5" id="KW-0949">S-adenosyl-L-methionine</keyword>
<dbReference type="InterPro" id="IPR006638">
    <property type="entry name" value="Elp3/MiaA/NifB-like_rSAM"/>
</dbReference>
<keyword evidence="7" id="KW-0408">Iron</keyword>
<dbReference type="CDD" id="cd01335">
    <property type="entry name" value="Radical_SAM"/>
    <property type="match status" value="1"/>
</dbReference>
<dbReference type="InterPro" id="IPR023404">
    <property type="entry name" value="rSAM_horseshoe"/>
</dbReference>
<keyword evidence="8" id="KW-0411">Iron-sulfur</keyword>
<dbReference type="InterPro" id="IPR005839">
    <property type="entry name" value="Methylthiotransferase"/>
</dbReference>
<evidence type="ECO:0000256" key="4">
    <source>
        <dbReference type="ARBA" id="ARBA00022679"/>
    </source>
</evidence>
<name>A0A941F408_9BACT</name>
<protein>
    <submittedName>
        <fullName evidence="11">tRNA (N(6)-L-threonylcarbamoyladenosine(37)-C(2))-methylthiotransferase MtaB</fullName>
    </submittedName>
</protein>
<dbReference type="AlphaFoldDB" id="A0A941F408"/>
<dbReference type="GO" id="GO:0046872">
    <property type="term" value="F:metal ion binding"/>
    <property type="evidence" value="ECO:0007669"/>
    <property type="project" value="UniProtKB-KW"/>
</dbReference>
<dbReference type="Pfam" id="PF00919">
    <property type="entry name" value="UPF0004"/>
    <property type="match status" value="1"/>
</dbReference>
<dbReference type="SUPFAM" id="SSF102114">
    <property type="entry name" value="Radical SAM enzymes"/>
    <property type="match status" value="1"/>
</dbReference>
<dbReference type="SFLD" id="SFLDS00029">
    <property type="entry name" value="Radical_SAM"/>
    <property type="match status" value="1"/>
</dbReference>
<dbReference type="NCBIfam" id="TIGR01579">
    <property type="entry name" value="MiaB-like-C"/>
    <property type="match status" value="1"/>
</dbReference>
<dbReference type="FunFam" id="3.80.30.20:FF:000001">
    <property type="entry name" value="tRNA-2-methylthio-N(6)-dimethylallyladenosine synthase 2"/>
    <property type="match status" value="1"/>
</dbReference>
<dbReference type="InterPro" id="IPR007197">
    <property type="entry name" value="rSAM"/>
</dbReference>
<evidence type="ECO:0000256" key="1">
    <source>
        <dbReference type="ARBA" id="ARBA00001966"/>
    </source>
</evidence>
<dbReference type="InterPro" id="IPR058240">
    <property type="entry name" value="rSAM_sf"/>
</dbReference>
<keyword evidence="3" id="KW-0963">Cytoplasm</keyword>